<name>A0A0E9UXW6_ANGAN</name>
<dbReference type="EMBL" id="GBXM01038784">
    <property type="protein sequence ID" value="JAH69793.1"/>
    <property type="molecule type" value="Transcribed_RNA"/>
</dbReference>
<evidence type="ECO:0000313" key="1">
    <source>
        <dbReference type="EMBL" id="JAH69793.1"/>
    </source>
</evidence>
<reference evidence="1" key="1">
    <citation type="submission" date="2014-11" db="EMBL/GenBank/DDBJ databases">
        <authorList>
            <person name="Amaro Gonzalez C."/>
        </authorList>
    </citation>
    <scope>NUCLEOTIDE SEQUENCE</scope>
</reference>
<organism evidence="1">
    <name type="scientific">Anguilla anguilla</name>
    <name type="common">European freshwater eel</name>
    <name type="synonym">Muraena anguilla</name>
    <dbReference type="NCBI Taxonomy" id="7936"/>
    <lineage>
        <taxon>Eukaryota</taxon>
        <taxon>Metazoa</taxon>
        <taxon>Chordata</taxon>
        <taxon>Craniata</taxon>
        <taxon>Vertebrata</taxon>
        <taxon>Euteleostomi</taxon>
        <taxon>Actinopterygii</taxon>
        <taxon>Neopterygii</taxon>
        <taxon>Teleostei</taxon>
        <taxon>Anguilliformes</taxon>
        <taxon>Anguillidae</taxon>
        <taxon>Anguilla</taxon>
    </lineage>
</organism>
<reference evidence="1" key="2">
    <citation type="journal article" date="2015" name="Fish Shellfish Immunol.">
        <title>Early steps in the European eel (Anguilla anguilla)-Vibrio vulnificus interaction in the gills: Role of the RtxA13 toxin.</title>
        <authorList>
            <person name="Callol A."/>
            <person name="Pajuelo D."/>
            <person name="Ebbesson L."/>
            <person name="Teles M."/>
            <person name="MacKenzie S."/>
            <person name="Amaro C."/>
        </authorList>
    </citation>
    <scope>NUCLEOTIDE SEQUENCE</scope>
</reference>
<accession>A0A0E9UXW6</accession>
<sequence length="9" mass="1069">MSMTVWLDS</sequence>
<proteinExistence type="predicted"/>
<protein>
    <submittedName>
        <fullName evidence="1">Uncharacterized protein</fullName>
    </submittedName>
</protein>